<gene>
    <name evidence="3" type="ORF">BRM3_00065</name>
</gene>
<dbReference type="InterPro" id="IPR007372">
    <property type="entry name" value="Lipid/polyisoprenoid-bd_YceI"/>
</dbReference>
<name>A0ABY6G197_9MICO</name>
<protein>
    <submittedName>
        <fullName evidence="3">YceI family protein</fullName>
    </submittedName>
</protein>
<dbReference type="Gene3D" id="2.40.128.110">
    <property type="entry name" value="Lipid/polyisoprenoid-binding, YceI-like"/>
    <property type="match status" value="1"/>
</dbReference>
<dbReference type="RefSeq" id="WP_263594090.1">
    <property type="nucleotide sequence ID" value="NZ_CP107020.1"/>
</dbReference>
<feature type="domain" description="Lipid/polyisoprenoid-binding YceI-like" evidence="2">
    <location>
        <begin position="9"/>
        <end position="181"/>
    </location>
</feature>
<dbReference type="PANTHER" id="PTHR34406:SF1">
    <property type="entry name" value="PROTEIN YCEI"/>
    <property type="match status" value="1"/>
</dbReference>
<accession>A0ABY6G197</accession>
<evidence type="ECO:0000256" key="1">
    <source>
        <dbReference type="ARBA" id="ARBA00008812"/>
    </source>
</evidence>
<dbReference type="Proteomes" id="UP001164305">
    <property type="component" value="Chromosome"/>
</dbReference>
<evidence type="ECO:0000259" key="2">
    <source>
        <dbReference type="SMART" id="SM00867"/>
    </source>
</evidence>
<dbReference type="SUPFAM" id="SSF101874">
    <property type="entry name" value="YceI-like"/>
    <property type="match status" value="1"/>
</dbReference>
<evidence type="ECO:0000313" key="4">
    <source>
        <dbReference type="Proteomes" id="UP001164305"/>
    </source>
</evidence>
<reference evidence="3" key="1">
    <citation type="submission" date="2022-10" db="EMBL/GenBank/DDBJ databases">
        <title>Whole-Genome Sequencing of Brachybacterium huguangmaarense BRM-3, Isolated from Betula schmidtii.</title>
        <authorList>
            <person name="Haam D."/>
        </authorList>
    </citation>
    <scope>NUCLEOTIDE SEQUENCE</scope>
    <source>
        <strain evidence="3">BRM-3</strain>
    </source>
</reference>
<dbReference type="Pfam" id="PF04264">
    <property type="entry name" value="YceI"/>
    <property type="match status" value="1"/>
</dbReference>
<sequence length="184" mass="21065">MDTHDFVGTWRIDPAHSRLGFSVRHAMITKIRGGFPDFEGEAHIDPTSPARSWARITARTGSLDTQLEERDRHLRSADFFDVETFPEMVFTSERIEEPDDAEEGDFLVIGDLTIRDVTKPLHVSLQFTGTEVDPDGRTRAGLEGSRRIDRREWDVRWNTRLDSGGVLISDKVVLEFDLQLIRLE</sequence>
<organism evidence="3 4">
    <name type="scientific">Brachybacterium huguangmaarense</name>
    <dbReference type="NCBI Taxonomy" id="1652028"/>
    <lineage>
        <taxon>Bacteria</taxon>
        <taxon>Bacillati</taxon>
        <taxon>Actinomycetota</taxon>
        <taxon>Actinomycetes</taxon>
        <taxon>Micrococcales</taxon>
        <taxon>Dermabacteraceae</taxon>
        <taxon>Brachybacterium</taxon>
    </lineage>
</organism>
<dbReference type="InterPro" id="IPR036761">
    <property type="entry name" value="TTHA0802/YceI-like_sf"/>
</dbReference>
<evidence type="ECO:0000313" key="3">
    <source>
        <dbReference type="EMBL" id="UYG16877.1"/>
    </source>
</evidence>
<dbReference type="EMBL" id="CP107020">
    <property type="protein sequence ID" value="UYG16877.1"/>
    <property type="molecule type" value="Genomic_DNA"/>
</dbReference>
<comment type="similarity">
    <text evidence="1">Belongs to the UPF0312 family.</text>
</comment>
<proteinExistence type="inferred from homology"/>
<dbReference type="SMART" id="SM00867">
    <property type="entry name" value="YceI"/>
    <property type="match status" value="1"/>
</dbReference>
<dbReference type="PANTHER" id="PTHR34406">
    <property type="entry name" value="PROTEIN YCEI"/>
    <property type="match status" value="1"/>
</dbReference>
<keyword evidence="4" id="KW-1185">Reference proteome</keyword>